<keyword evidence="1" id="KW-1133">Transmembrane helix</keyword>
<name>A0A7W0CRL4_9ACTN</name>
<gene>
    <name evidence="3" type="ORF">HNR30_007358</name>
</gene>
<dbReference type="Proteomes" id="UP000530928">
    <property type="component" value="Unassembled WGS sequence"/>
</dbReference>
<dbReference type="InterPro" id="IPR025403">
    <property type="entry name" value="TgpA-like_C"/>
</dbReference>
<dbReference type="Pfam" id="PF13559">
    <property type="entry name" value="DUF4129"/>
    <property type="match status" value="1"/>
</dbReference>
<comment type="caution">
    <text evidence="3">The sequence shown here is derived from an EMBL/GenBank/DDBJ whole genome shotgun (WGS) entry which is preliminary data.</text>
</comment>
<evidence type="ECO:0000313" key="3">
    <source>
        <dbReference type="EMBL" id="MBA2895967.1"/>
    </source>
</evidence>
<dbReference type="EMBL" id="JACDUR010000008">
    <property type="protein sequence ID" value="MBA2895967.1"/>
    <property type="molecule type" value="Genomic_DNA"/>
</dbReference>
<protein>
    <recommendedName>
        <fullName evidence="2">Protein-glutamine gamma-glutamyltransferase-like C-terminal domain-containing protein</fullName>
    </recommendedName>
</protein>
<keyword evidence="1" id="KW-0472">Membrane</keyword>
<feature type="domain" description="Protein-glutamine gamma-glutamyltransferase-like C-terminal" evidence="2">
    <location>
        <begin position="147"/>
        <end position="214"/>
    </location>
</feature>
<sequence>MRWWPVGLALGALLIVGLASMTISGIHGEFDSGVGDFSALGPPAPAKKPGGGDGDHYVFRDNSFNTDLWFSLFGWLLVALPGVTIIVIIYEVIKYLLSRRRPYQPSAHRGPAVEEEELHPELVRAAVRAGLQELDAGDDPRKAVIACWLRLEHEAAEAGAPRLVGDTPEELVARLLADHDEDALRRLMGAYHLARYAPHEVSEELRSAARRALQQLHASRNLVETSHE</sequence>
<keyword evidence="4" id="KW-1185">Reference proteome</keyword>
<dbReference type="AlphaFoldDB" id="A0A7W0CRL4"/>
<organism evidence="3 4">
    <name type="scientific">Nonomuraea soli</name>
    <dbReference type="NCBI Taxonomy" id="1032476"/>
    <lineage>
        <taxon>Bacteria</taxon>
        <taxon>Bacillati</taxon>
        <taxon>Actinomycetota</taxon>
        <taxon>Actinomycetes</taxon>
        <taxon>Streptosporangiales</taxon>
        <taxon>Streptosporangiaceae</taxon>
        <taxon>Nonomuraea</taxon>
    </lineage>
</organism>
<dbReference type="RefSeq" id="WP_181614719.1">
    <property type="nucleotide sequence ID" value="NZ_BAABAM010000007.1"/>
</dbReference>
<evidence type="ECO:0000313" key="4">
    <source>
        <dbReference type="Proteomes" id="UP000530928"/>
    </source>
</evidence>
<reference evidence="3 4" key="1">
    <citation type="submission" date="2020-07" db="EMBL/GenBank/DDBJ databases">
        <title>Genomic Encyclopedia of Type Strains, Phase IV (KMG-IV): sequencing the most valuable type-strain genomes for metagenomic binning, comparative biology and taxonomic classification.</title>
        <authorList>
            <person name="Goeker M."/>
        </authorList>
    </citation>
    <scope>NUCLEOTIDE SEQUENCE [LARGE SCALE GENOMIC DNA]</scope>
    <source>
        <strain evidence="3 4">DSM 45533</strain>
    </source>
</reference>
<feature type="transmembrane region" description="Helical" evidence="1">
    <location>
        <begin position="68"/>
        <end position="93"/>
    </location>
</feature>
<keyword evidence="1" id="KW-0812">Transmembrane</keyword>
<evidence type="ECO:0000259" key="2">
    <source>
        <dbReference type="Pfam" id="PF13559"/>
    </source>
</evidence>
<proteinExistence type="predicted"/>
<evidence type="ECO:0000256" key="1">
    <source>
        <dbReference type="SAM" id="Phobius"/>
    </source>
</evidence>
<accession>A0A7W0CRL4</accession>